<keyword evidence="6" id="KW-1185">Reference proteome</keyword>
<gene>
    <name evidence="5" type="ORF">NCCP602_18100</name>
</gene>
<organism evidence="5 6">
    <name type="scientific">Brevibacterium metallidurans</name>
    <dbReference type="NCBI Taxonomy" id="1482676"/>
    <lineage>
        <taxon>Bacteria</taxon>
        <taxon>Bacillati</taxon>
        <taxon>Actinomycetota</taxon>
        <taxon>Actinomycetes</taxon>
        <taxon>Micrococcales</taxon>
        <taxon>Brevibacteriaceae</taxon>
        <taxon>Brevibacterium</taxon>
    </lineage>
</organism>
<comment type="similarity">
    <text evidence="1">Belongs to the 'phage' integrase family.</text>
</comment>
<evidence type="ECO:0000256" key="1">
    <source>
        <dbReference type="ARBA" id="ARBA00008857"/>
    </source>
</evidence>
<dbReference type="PROSITE" id="PS51898">
    <property type="entry name" value="TYR_RECOMBINASE"/>
    <property type="match status" value="1"/>
</dbReference>
<dbReference type="Gene3D" id="1.10.443.10">
    <property type="entry name" value="Intergrase catalytic core"/>
    <property type="match status" value="1"/>
</dbReference>
<dbReference type="InterPro" id="IPR050090">
    <property type="entry name" value="Tyrosine_recombinase_XerCD"/>
</dbReference>
<keyword evidence="2" id="KW-0238">DNA-binding</keyword>
<feature type="domain" description="Tyr recombinase" evidence="4">
    <location>
        <begin position="149"/>
        <end position="361"/>
    </location>
</feature>
<comment type="caution">
    <text evidence="5">The sequence shown here is derived from an EMBL/GenBank/DDBJ whole genome shotgun (WGS) entry which is preliminary data.</text>
</comment>
<accession>A0ABN0SN38</accession>
<evidence type="ECO:0000313" key="5">
    <source>
        <dbReference type="EMBL" id="GAA0035849.1"/>
    </source>
</evidence>
<dbReference type="SUPFAM" id="SSF56349">
    <property type="entry name" value="DNA breaking-rejoining enzymes"/>
    <property type="match status" value="1"/>
</dbReference>
<dbReference type="InterPro" id="IPR011010">
    <property type="entry name" value="DNA_brk_join_enz"/>
</dbReference>
<protein>
    <recommendedName>
        <fullName evidence="4">Tyr recombinase domain-containing protein</fullName>
    </recommendedName>
</protein>
<evidence type="ECO:0000256" key="2">
    <source>
        <dbReference type="ARBA" id="ARBA00023125"/>
    </source>
</evidence>
<dbReference type="RefSeq" id="WP_272027568.1">
    <property type="nucleotide sequence ID" value="NZ_BAAAAF010000005.1"/>
</dbReference>
<dbReference type="InterPro" id="IPR002104">
    <property type="entry name" value="Integrase_catalytic"/>
</dbReference>
<dbReference type="EMBL" id="BAAAAF010000005">
    <property type="protein sequence ID" value="GAA0035849.1"/>
    <property type="molecule type" value="Genomic_DNA"/>
</dbReference>
<dbReference type="Pfam" id="PF00589">
    <property type="entry name" value="Phage_integrase"/>
    <property type="match status" value="1"/>
</dbReference>
<sequence>MDFEDGNRAGSVTALRAGNVALLRPAEQVFDDMLTGWSAQQVSRMLNPKTIGARLSQVRRFAVFCGSLPWEWSPADVEEWTTELVSGDKPCSHGTIRSYQNAVALFCDYLTDRRYGWIERCEELFGTHPVQVCHEWNTAIHTSDHEARPAVRPLSREEVQAFFDYADDRADHARTRGKKGWKSVFRDATLFKMIYAFGLRRREVGMLDLHDFTRNPTATEFGRYGVCNVRWGKASKGSPPRRRAVLAVFDWTRPVIEEYVTDVLPLFDTAGAGMLWPTERQSRITGSYVGMRFAEYRDDLGFDAALHPHCLRHSYVTHLIEDGFDPLFVQQQVGHRWGSTTALYTGVSGDYRNRTLRRALDAAFTPPTATEEGSR</sequence>
<evidence type="ECO:0000259" key="4">
    <source>
        <dbReference type="PROSITE" id="PS51898"/>
    </source>
</evidence>
<dbReference type="InterPro" id="IPR013762">
    <property type="entry name" value="Integrase-like_cat_sf"/>
</dbReference>
<evidence type="ECO:0000313" key="6">
    <source>
        <dbReference type="Proteomes" id="UP001498238"/>
    </source>
</evidence>
<evidence type="ECO:0000256" key="3">
    <source>
        <dbReference type="ARBA" id="ARBA00023172"/>
    </source>
</evidence>
<proteinExistence type="inferred from homology"/>
<reference evidence="5 6" key="1">
    <citation type="submission" date="2024-01" db="EMBL/GenBank/DDBJ databases">
        <title>Characterization of antibiotic resistant novel bacterial strains and their environmental applications.</title>
        <authorList>
            <person name="Manzoor S."/>
            <person name="Abbas S."/>
            <person name="Arshad M."/>
            <person name="Ahmed I."/>
        </authorList>
    </citation>
    <scope>NUCLEOTIDE SEQUENCE [LARGE SCALE GENOMIC DNA]</scope>
    <source>
        <strain evidence="5 6">NCCP-602</strain>
    </source>
</reference>
<keyword evidence="3" id="KW-0233">DNA recombination</keyword>
<dbReference type="PANTHER" id="PTHR30349:SF41">
    <property type="entry name" value="INTEGRASE_RECOMBINASE PROTEIN MJ0367-RELATED"/>
    <property type="match status" value="1"/>
</dbReference>
<dbReference type="PANTHER" id="PTHR30349">
    <property type="entry name" value="PHAGE INTEGRASE-RELATED"/>
    <property type="match status" value="1"/>
</dbReference>
<name>A0ABN0SN38_9MICO</name>
<dbReference type="CDD" id="cd00397">
    <property type="entry name" value="DNA_BRE_C"/>
    <property type="match status" value="1"/>
</dbReference>
<dbReference type="Proteomes" id="UP001498238">
    <property type="component" value="Unassembled WGS sequence"/>
</dbReference>